<dbReference type="PANTHER" id="PTHR44688">
    <property type="entry name" value="DNA-BINDING TRANSCRIPTIONAL ACTIVATOR DEVR_DOSR"/>
    <property type="match status" value="1"/>
</dbReference>
<reference evidence="5 6" key="1">
    <citation type="submission" date="2016-10" db="EMBL/GenBank/DDBJ databases">
        <authorList>
            <person name="de Groot N.N."/>
        </authorList>
    </citation>
    <scope>NUCLEOTIDE SEQUENCE [LARGE SCALE GENOMIC DNA]</scope>
    <source>
        <strain evidence="5 6">DSM 24677</strain>
    </source>
</reference>
<dbReference type="AlphaFoldDB" id="A0A1H3H0H3"/>
<evidence type="ECO:0000313" key="6">
    <source>
        <dbReference type="Proteomes" id="UP000199026"/>
    </source>
</evidence>
<keyword evidence="1" id="KW-0805">Transcription regulation</keyword>
<feature type="domain" description="HTH luxR-type" evidence="4">
    <location>
        <begin position="200"/>
        <end position="265"/>
    </location>
</feature>
<keyword evidence="2" id="KW-0238">DNA-binding</keyword>
<dbReference type="STRING" id="576131.SAMN05444486_101146"/>
<dbReference type="OrthoDB" id="343383at2"/>
<name>A0A1H3H0H3_9RHOB</name>
<evidence type="ECO:0000256" key="1">
    <source>
        <dbReference type="ARBA" id="ARBA00023015"/>
    </source>
</evidence>
<dbReference type="SUPFAM" id="SSF46894">
    <property type="entry name" value="C-terminal effector domain of the bipartite response regulators"/>
    <property type="match status" value="1"/>
</dbReference>
<dbReference type="Gene3D" id="1.10.10.10">
    <property type="entry name" value="Winged helix-like DNA-binding domain superfamily/Winged helix DNA-binding domain"/>
    <property type="match status" value="1"/>
</dbReference>
<protein>
    <submittedName>
        <fullName evidence="5">Regulatory protein, luxR family</fullName>
    </submittedName>
</protein>
<evidence type="ECO:0000256" key="3">
    <source>
        <dbReference type="ARBA" id="ARBA00023163"/>
    </source>
</evidence>
<sequence length="265" mass="30722">MPEKLSQRDVVRLRKAMANSQNDSFFKHLKNLLRAKLRFDTLLILQFNPNGAPHFLDGWLRRTAMLQVAMEQYLMGAYRLDPFYQFDTLNEGGAMYRLSEIAPDRFFTSEYYLQYYRQTKLCDEIGLLIPLPSGDIAHISISRREETRPFRRKELQCLRHYSPILLEMLKAHCIYRATQPSPIATLPARHLSQIIQTEAAETLGVKLTKRETQIAGLVLQGHSNASAALKLGMAYETAKVHRRNIYRKLSISSQQELFSRFKEVL</sequence>
<keyword evidence="6" id="KW-1185">Reference proteome</keyword>
<dbReference type="InterPro" id="IPR036388">
    <property type="entry name" value="WH-like_DNA-bd_sf"/>
</dbReference>
<dbReference type="CDD" id="cd06170">
    <property type="entry name" value="LuxR_C_like"/>
    <property type="match status" value="1"/>
</dbReference>
<evidence type="ECO:0000313" key="5">
    <source>
        <dbReference type="EMBL" id="SDY09093.1"/>
    </source>
</evidence>
<dbReference type="InterPro" id="IPR016032">
    <property type="entry name" value="Sig_transdc_resp-reg_C-effctor"/>
</dbReference>
<dbReference type="RefSeq" id="WP_089887035.1">
    <property type="nucleotide sequence ID" value="NZ_CALJFH010000024.1"/>
</dbReference>
<dbReference type="GO" id="GO:0003677">
    <property type="term" value="F:DNA binding"/>
    <property type="evidence" value="ECO:0007669"/>
    <property type="project" value="UniProtKB-KW"/>
</dbReference>
<dbReference type="GeneID" id="78122955"/>
<evidence type="ECO:0000259" key="4">
    <source>
        <dbReference type="PROSITE" id="PS50043"/>
    </source>
</evidence>
<dbReference type="EMBL" id="FNPR01000001">
    <property type="protein sequence ID" value="SDY09093.1"/>
    <property type="molecule type" value="Genomic_DNA"/>
</dbReference>
<proteinExistence type="predicted"/>
<dbReference type="PANTHER" id="PTHR44688:SF16">
    <property type="entry name" value="DNA-BINDING TRANSCRIPTIONAL ACTIVATOR DEVR_DOSR"/>
    <property type="match status" value="1"/>
</dbReference>
<dbReference type="InterPro" id="IPR000792">
    <property type="entry name" value="Tscrpt_reg_LuxR_C"/>
</dbReference>
<dbReference type="GO" id="GO:0006355">
    <property type="term" value="P:regulation of DNA-templated transcription"/>
    <property type="evidence" value="ECO:0007669"/>
    <property type="project" value="InterPro"/>
</dbReference>
<gene>
    <name evidence="5" type="ORF">SAMN05444486_101146</name>
</gene>
<dbReference type="Proteomes" id="UP000199026">
    <property type="component" value="Unassembled WGS sequence"/>
</dbReference>
<dbReference type="PRINTS" id="PR00038">
    <property type="entry name" value="HTHLUXR"/>
</dbReference>
<dbReference type="SMART" id="SM00421">
    <property type="entry name" value="HTH_LUXR"/>
    <property type="match status" value="1"/>
</dbReference>
<evidence type="ECO:0000256" key="2">
    <source>
        <dbReference type="ARBA" id="ARBA00023125"/>
    </source>
</evidence>
<organism evidence="5 6">
    <name type="scientific">Lentibacter algarum</name>
    <dbReference type="NCBI Taxonomy" id="576131"/>
    <lineage>
        <taxon>Bacteria</taxon>
        <taxon>Pseudomonadati</taxon>
        <taxon>Pseudomonadota</taxon>
        <taxon>Alphaproteobacteria</taxon>
        <taxon>Rhodobacterales</taxon>
        <taxon>Roseobacteraceae</taxon>
        <taxon>Lentibacter</taxon>
    </lineage>
</organism>
<keyword evidence="3" id="KW-0804">Transcription</keyword>
<dbReference type="Pfam" id="PF00196">
    <property type="entry name" value="GerE"/>
    <property type="match status" value="1"/>
</dbReference>
<dbReference type="PROSITE" id="PS50043">
    <property type="entry name" value="HTH_LUXR_2"/>
    <property type="match status" value="1"/>
</dbReference>
<accession>A0A1H3H0H3</accession>